<evidence type="ECO:0000256" key="2">
    <source>
        <dbReference type="ARBA" id="ARBA00022692"/>
    </source>
</evidence>
<dbReference type="EMBL" id="KZ308691">
    <property type="protein sequence ID" value="KAG8233164.1"/>
    <property type="molecule type" value="Genomic_DNA"/>
</dbReference>
<evidence type="ECO:0000256" key="1">
    <source>
        <dbReference type="ARBA" id="ARBA00004370"/>
    </source>
</evidence>
<keyword evidence="2" id="KW-0812">Transmembrane</keyword>
<dbReference type="AlphaFoldDB" id="A0A8K0P702"/>
<dbReference type="Proteomes" id="UP000792457">
    <property type="component" value="Unassembled WGS sequence"/>
</dbReference>
<accession>A0A8K0P702</accession>
<dbReference type="SUPFAM" id="SSF81321">
    <property type="entry name" value="Family A G protein-coupled receptor-like"/>
    <property type="match status" value="1"/>
</dbReference>
<reference evidence="7" key="2">
    <citation type="submission" date="2017-10" db="EMBL/GenBank/DDBJ databases">
        <title>Ladona fulva Genome sequencing and assembly.</title>
        <authorList>
            <person name="Murali S."/>
            <person name="Richards S."/>
            <person name="Bandaranaike D."/>
            <person name="Bellair M."/>
            <person name="Blankenburg K."/>
            <person name="Chao H."/>
            <person name="Dinh H."/>
            <person name="Doddapaneni H."/>
            <person name="Dugan-Rocha S."/>
            <person name="Elkadiri S."/>
            <person name="Gnanaolivu R."/>
            <person name="Hernandez B."/>
            <person name="Skinner E."/>
            <person name="Javaid M."/>
            <person name="Lee S."/>
            <person name="Li M."/>
            <person name="Ming W."/>
            <person name="Munidasa M."/>
            <person name="Muniz J."/>
            <person name="Nguyen L."/>
            <person name="Hughes D."/>
            <person name="Osuji N."/>
            <person name="Pu L.-L."/>
            <person name="Puazo M."/>
            <person name="Qu C."/>
            <person name="Quiroz J."/>
            <person name="Raj R."/>
            <person name="Weissenberger G."/>
            <person name="Xin Y."/>
            <person name="Zou X."/>
            <person name="Han Y."/>
            <person name="Worley K."/>
            <person name="Muzny D."/>
            <person name="Gibbs R."/>
        </authorList>
    </citation>
    <scope>NUCLEOTIDE SEQUENCE</scope>
    <source>
        <strain evidence="7">Sampled in the wild</strain>
    </source>
</reference>
<protein>
    <recommendedName>
        <fullName evidence="5">G-protein coupled receptors family 1 profile domain-containing protein</fullName>
    </recommendedName>
</protein>
<reference evidence="7" key="1">
    <citation type="submission" date="2013-04" db="EMBL/GenBank/DDBJ databases">
        <authorList>
            <person name="Qu J."/>
            <person name="Murali S.C."/>
            <person name="Bandaranaike D."/>
            <person name="Bellair M."/>
            <person name="Blankenburg K."/>
            <person name="Chao H."/>
            <person name="Dinh H."/>
            <person name="Doddapaneni H."/>
            <person name="Downs B."/>
            <person name="Dugan-Rocha S."/>
            <person name="Elkadiri S."/>
            <person name="Gnanaolivu R.D."/>
            <person name="Hernandez B."/>
            <person name="Javaid M."/>
            <person name="Jayaseelan J.C."/>
            <person name="Lee S."/>
            <person name="Li M."/>
            <person name="Ming W."/>
            <person name="Munidasa M."/>
            <person name="Muniz J."/>
            <person name="Nguyen L."/>
            <person name="Ongeri F."/>
            <person name="Osuji N."/>
            <person name="Pu L.-L."/>
            <person name="Puazo M."/>
            <person name="Qu C."/>
            <person name="Quiroz J."/>
            <person name="Raj R."/>
            <person name="Weissenberger G."/>
            <person name="Xin Y."/>
            <person name="Zou X."/>
            <person name="Han Y."/>
            <person name="Richards S."/>
            <person name="Worley K."/>
            <person name="Muzny D."/>
            <person name="Gibbs R."/>
        </authorList>
    </citation>
    <scope>NUCLEOTIDE SEQUENCE</scope>
    <source>
        <strain evidence="7">Sampled in the wild</strain>
    </source>
</reference>
<keyword evidence="4" id="KW-0472">Membrane</keyword>
<organism evidence="7 8">
    <name type="scientific">Ladona fulva</name>
    <name type="common">Scarce chaser dragonfly</name>
    <name type="synonym">Libellula fulva</name>
    <dbReference type="NCBI Taxonomy" id="123851"/>
    <lineage>
        <taxon>Eukaryota</taxon>
        <taxon>Metazoa</taxon>
        <taxon>Ecdysozoa</taxon>
        <taxon>Arthropoda</taxon>
        <taxon>Hexapoda</taxon>
        <taxon>Insecta</taxon>
        <taxon>Pterygota</taxon>
        <taxon>Palaeoptera</taxon>
        <taxon>Odonata</taxon>
        <taxon>Epiprocta</taxon>
        <taxon>Anisoptera</taxon>
        <taxon>Libelluloidea</taxon>
        <taxon>Libellulidae</taxon>
        <taxon>Ladona</taxon>
    </lineage>
</organism>
<sequence length="75" mass="8080">MTFAGFAALCDKTYDVSPTQPSASSVVPVVELKCSPLIASSDWHFGYYYCTVNNFVANVTVAASVFTLTGISFDR</sequence>
<gene>
    <name evidence="6" type="ORF">J437_LFUL012588</name>
    <name evidence="7" type="ORF">J437_LFUL012589</name>
</gene>
<dbReference type="PROSITE" id="PS50262">
    <property type="entry name" value="G_PROTEIN_RECEP_F1_2"/>
    <property type="match status" value="1"/>
</dbReference>
<evidence type="ECO:0000256" key="4">
    <source>
        <dbReference type="ARBA" id="ARBA00023136"/>
    </source>
</evidence>
<evidence type="ECO:0000256" key="3">
    <source>
        <dbReference type="ARBA" id="ARBA00022989"/>
    </source>
</evidence>
<dbReference type="InterPro" id="IPR017452">
    <property type="entry name" value="GPCR_Rhodpsn_7TM"/>
</dbReference>
<evidence type="ECO:0000313" key="7">
    <source>
        <dbReference type="EMBL" id="KAG8233164.1"/>
    </source>
</evidence>
<evidence type="ECO:0000313" key="6">
    <source>
        <dbReference type="EMBL" id="KAG8233163.1"/>
    </source>
</evidence>
<keyword evidence="3" id="KW-1133">Transmembrane helix</keyword>
<proteinExistence type="predicted"/>
<comment type="caution">
    <text evidence="7">The sequence shown here is derived from an EMBL/GenBank/DDBJ whole genome shotgun (WGS) entry which is preliminary data.</text>
</comment>
<dbReference type="EMBL" id="KZ308691">
    <property type="protein sequence ID" value="KAG8233163.1"/>
    <property type="molecule type" value="Genomic_DNA"/>
</dbReference>
<evidence type="ECO:0000313" key="8">
    <source>
        <dbReference type="Proteomes" id="UP000792457"/>
    </source>
</evidence>
<evidence type="ECO:0000259" key="5">
    <source>
        <dbReference type="PROSITE" id="PS50262"/>
    </source>
</evidence>
<comment type="subcellular location">
    <subcellularLocation>
        <location evidence="1">Membrane</location>
    </subcellularLocation>
</comment>
<dbReference type="Gene3D" id="1.20.1070.10">
    <property type="entry name" value="Rhodopsin 7-helix transmembrane proteins"/>
    <property type="match status" value="1"/>
</dbReference>
<name>A0A8K0P702_LADFU</name>
<dbReference type="GO" id="GO:0016020">
    <property type="term" value="C:membrane"/>
    <property type="evidence" value="ECO:0007669"/>
    <property type="project" value="UniProtKB-SubCell"/>
</dbReference>
<feature type="domain" description="G-protein coupled receptors family 1 profile" evidence="5">
    <location>
        <begin position="43"/>
        <end position="75"/>
    </location>
</feature>
<keyword evidence="8" id="KW-1185">Reference proteome</keyword>